<organism evidence="4">
    <name type="scientific">Melampsora larici-populina (strain 98AG31 / pathotype 3-4-7)</name>
    <name type="common">Poplar leaf rust fungus</name>
    <dbReference type="NCBI Taxonomy" id="747676"/>
    <lineage>
        <taxon>Eukaryota</taxon>
        <taxon>Fungi</taxon>
        <taxon>Dikarya</taxon>
        <taxon>Basidiomycota</taxon>
        <taxon>Pucciniomycotina</taxon>
        <taxon>Pucciniomycetes</taxon>
        <taxon>Pucciniales</taxon>
        <taxon>Melampsoraceae</taxon>
        <taxon>Melampsora</taxon>
    </lineage>
</organism>
<dbReference type="HOGENOM" id="CLU_1518210_0_0_1"/>
<proteinExistence type="inferred from homology"/>
<protein>
    <recommendedName>
        <fullName evidence="1">E3 ubiquitin-protein ligase</fullName>
        <ecNumber evidence="1">2.3.2.27</ecNumber>
    </recommendedName>
</protein>
<evidence type="ECO:0000256" key="2">
    <source>
        <dbReference type="SAM" id="Phobius"/>
    </source>
</evidence>
<dbReference type="RefSeq" id="XP_007419843.1">
    <property type="nucleotide sequence ID" value="XM_007419781.1"/>
</dbReference>
<reference evidence="4" key="1">
    <citation type="journal article" date="2011" name="Proc. Natl. Acad. Sci. U.S.A.">
        <title>Obligate biotrophy features unraveled by the genomic analysis of rust fungi.</title>
        <authorList>
            <person name="Duplessis S."/>
            <person name="Cuomo C.A."/>
            <person name="Lin Y.-C."/>
            <person name="Aerts A."/>
            <person name="Tisserant E."/>
            <person name="Veneault-Fourrey C."/>
            <person name="Joly D.L."/>
            <person name="Hacquard S."/>
            <person name="Amselem J."/>
            <person name="Cantarel B.L."/>
            <person name="Chiu R."/>
            <person name="Coutinho P.M."/>
            <person name="Feau N."/>
            <person name="Field M."/>
            <person name="Frey P."/>
            <person name="Gelhaye E."/>
            <person name="Goldberg J."/>
            <person name="Grabherr M.G."/>
            <person name="Kodira C.D."/>
            <person name="Kohler A."/>
            <person name="Kuees U."/>
            <person name="Lindquist E.A."/>
            <person name="Lucas S.M."/>
            <person name="Mago R."/>
            <person name="Mauceli E."/>
            <person name="Morin E."/>
            <person name="Murat C."/>
            <person name="Pangilinan J.L."/>
            <person name="Park R."/>
            <person name="Pearson M."/>
            <person name="Quesneville H."/>
            <person name="Rouhier N."/>
            <person name="Sakthikumar S."/>
            <person name="Salamov A.A."/>
            <person name="Schmutz J."/>
            <person name="Selles B."/>
            <person name="Shapiro H."/>
            <person name="Tanguay P."/>
            <person name="Tuskan G.A."/>
            <person name="Henrissat B."/>
            <person name="Van de Peer Y."/>
            <person name="Rouze P."/>
            <person name="Ellis J.G."/>
            <person name="Dodds P.N."/>
            <person name="Schein J.E."/>
            <person name="Zhong S."/>
            <person name="Hamelin R.C."/>
            <person name="Grigoriev I.V."/>
            <person name="Szabo L.J."/>
            <person name="Martin F."/>
        </authorList>
    </citation>
    <scope>NUCLEOTIDE SEQUENCE [LARGE SCALE GENOMIC DNA]</scope>
    <source>
        <strain evidence="4">98AG31 / pathotype 3-4-7</strain>
    </source>
</reference>
<keyword evidence="4" id="KW-1185">Reference proteome</keyword>
<dbReference type="Proteomes" id="UP000001072">
    <property type="component" value="Unassembled WGS sequence"/>
</dbReference>
<dbReference type="GO" id="GO:0008270">
    <property type="term" value="F:zinc ion binding"/>
    <property type="evidence" value="ECO:0007669"/>
    <property type="project" value="UniProtKB-UniRule"/>
</dbReference>
<dbReference type="GO" id="GO:0005737">
    <property type="term" value="C:cytoplasm"/>
    <property type="evidence" value="ECO:0007669"/>
    <property type="project" value="TreeGrafter"/>
</dbReference>
<keyword evidence="2" id="KW-1133">Transmembrane helix</keyword>
<dbReference type="OrthoDB" id="26387at2759"/>
<evidence type="ECO:0000313" key="3">
    <source>
        <dbReference type="EMBL" id="EGF96887.1"/>
    </source>
</evidence>
<keyword evidence="2" id="KW-0812">Transmembrane</keyword>
<comment type="function">
    <text evidence="1">Ubiquitin ligase protein which is a component of the N-end rule pathway. Recognizes and binds to proteins bearing specific N-terminal residues that are destabilizing according to the N-end rule, leading to their ubiquitination and subsequent degradation.</text>
</comment>
<comment type="catalytic activity">
    <reaction evidence="1">
        <text>S-ubiquitinyl-[E2 ubiquitin-conjugating enzyme]-L-cysteine + [acceptor protein]-L-lysine = [E2 ubiquitin-conjugating enzyme]-L-cysteine + N(6)-ubiquitinyl-[acceptor protein]-L-lysine.</text>
        <dbReference type="EC" id="2.3.2.27"/>
    </reaction>
</comment>
<dbReference type="InterPro" id="IPR039164">
    <property type="entry name" value="UBR1-like"/>
</dbReference>
<dbReference type="GO" id="GO:0071596">
    <property type="term" value="P:ubiquitin-dependent protein catabolic process via the N-end rule pathway"/>
    <property type="evidence" value="ECO:0007669"/>
    <property type="project" value="UniProtKB-UniRule"/>
</dbReference>
<feature type="transmembrane region" description="Helical" evidence="2">
    <location>
        <begin position="105"/>
        <end position="129"/>
    </location>
</feature>
<keyword evidence="1" id="KW-0862">Zinc</keyword>
<dbReference type="PANTHER" id="PTHR21497:SF24">
    <property type="entry name" value="E3 UBIQUITIN-PROTEIN LIGASE UBR1"/>
    <property type="match status" value="1"/>
</dbReference>
<dbReference type="GeneID" id="18936435"/>
<accession>F4SEN9</accession>
<gene>
    <name evidence="3" type="ORF">MELLADRAFT_93000</name>
</gene>
<dbReference type="GO" id="GO:0061630">
    <property type="term" value="F:ubiquitin protein ligase activity"/>
    <property type="evidence" value="ECO:0007669"/>
    <property type="project" value="UniProtKB-UniRule"/>
</dbReference>
<dbReference type="GO" id="GO:0016567">
    <property type="term" value="P:protein ubiquitination"/>
    <property type="evidence" value="ECO:0007669"/>
    <property type="project" value="UniProtKB-UniRule"/>
</dbReference>
<keyword evidence="1" id="KW-0479">Metal-binding</keyword>
<dbReference type="VEuPathDB" id="FungiDB:MELLADRAFT_93000"/>
<evidence type="ECO:0000256" key="1">
    <source>
        <dbReference type="RuleBase" id="RU366018"/>
    </source>
</evidence>
<name>F4SEN9_MELLP</name>
<keyword evidence="2" id="KW-0472">Membrane</keyword>
<dbReference type="AlphaFoldDB" id="F4SEN9"/>
<keyword evidence="1" id="KW-0863">Zinc-finger</keyword>
<dbReference type="PANTHER" id="PTHR21497">
    <property type="entry name" value="UBIQUITIN LIGASE E3 ALPHA-RELATED"/>
    <property type="match status" value="1"/>
</dbReference>
<evidence type="ECO:0000313" key="4">
    <source>
        <dbReference type="Proteomes" id="UP000001072"/>
    </source>
</evidence>
<comment type="similarity">
    <text evidence="1">Belongs to the E3 ubiquitin-protein ligase UBR1-like family.</text>
</comment>
<sequence>MVTVRTARDLFCEQIAELVIALFLLNDIKLWKDARDQLKSLYILLLALGQPTKLQLGILFTSVFPQLIEYNLLVNREPEHNILLFSLQIVTVPSVVVVLDTDHGFLKMILDLSILSLLINLHLQIWYMVISEMRFRHKQYHHSFHELNLILSSPDLFTNMNPNKRAANVHVEFGSDA</sequence>
<dbReference type="EMBL" id="GL883539">
    <property type="protein sequence ID" value="EGF96887.1"/>
    <property type="molecule type" value="Genomic_DNA"/>
</dbReference>
<dbReference type="InParanoid" id="F4SEN9"/>
<keyword evidence="1" id="KW-0833">Ubl conjugation pathway</keyword>
<comment type="pathway">
    <text evidence="1">Protein modification; protein ubiquitination.</text>
</comment>
<dbReference type="STRING" id="747676.F4SEN9"/>
<dbReference type="GO" id="GO:0000151">
    <property type="term" value="C:ubiquitin ligase complex"/>
    <property type="evidence" value="ECO:0007669"/>
    <property type="project" value="TreeGrafter"/>
</dbReference>
<dbReference type="EC" id="2.3.2.27" evidence="1"/>
<feature type="transmembrane region" description="Helical" evidence="2">
    <location>
        <begin position="41"/>
        <end position="61"/>
    </location>
</feature>
<keyword evidence="1" id="KW-0808">Transferase</keyword>
<dbReference type="KEGG" id="mlr:MELLADRAFT_93000"/>